<dbReference type="EMBL" id="LNQE01001476">
    <property type="protein sequence ID" value="KUG16878.1"/>
    <property type="molecule type" value="Genomic_DNA"/>
</dbReference>
<name>A0A0W8F7X4_9ZZZZ</name>
<proteinExistence type="predicted"/>
<feature type="domain" description="DUF1156" evidence="4">
    <location>
        <begin position="16"/>
        <end position="66"/>
    </location>
</feature>
<accession>A0A0W8F7X4</accession>
<dbReference type="GO" id="GO:0003677">
    <property type="term" value="F:DNA binding"/>
    <property type="evidence" value="ECO:0007669"/>
    <property type="project" value="InterPro"/>
</dbReference>
<feature type="domain" description="DNA methylase N-4/N-6" evidence="3">
    <location>
        <begin position="525"/>
        <end position="689"/>
    </location>
</feature>
<comment type="caution">
    <text evidence="5">The sequence shown here is derived from an EMBL/GenBank/DDBJ whole genome shotgun (WGS) entry which is preliminary data.</text>
</comment>
<dbReference type="InterPro" id="IPR002941">
    <property type="entry name" value="DNA_methylase_N4/N6"/>
</dbReference>
<dbReference type="Pfam" id="PF06634">
    <property type="entry name" value="DUF1156"/>
    <property type="match status" value="1"/>
</dbReference>
<organism evidence="5">
    <name type="scientific">hydrocarbon metagenome</name>
    <dbReference type="NCBI Taxonomy" id="938273"/>
    <lineage>
        <taxon>unclassified sequences</taxon>
        <taxon>metagenomes</taxon>
        <taxon>ecological metagenomes</taxon>
    </lineage>
</organism>
<evidence type="ECO:0000259" key="4">
    <source>
        <dbReference type="Pfam" id="PF06634"/>
    </source>
</evidence>
<keyword evidence="1" id="KW-0489">Methyltransferase</keyword>
<dbReference type="GO" id="GO:0008170">
    <property type="term" value="F:N-methyltransferase activity"/>
    <property type="evidence" value="ECO:0007669"/>
    <property type="project" value="InterPro"/>
</dbReference>
<evidence type="ECO:0000256" key="1">
    <source>
        <dbReference type="ARBA" id="ARBA00022603"/>
    </source>
</evidence>
<dbReference type="Pfam" id="PF01555">
    <property type="entry name" value="N6_N4_Mtase"/>
    <property type="match status" value="1"/>
</dbReference>
<evidence type="ECO:0000259" key="3">
    <source>
        <dbReference type="Pfam" id="PF01555"/>
    </source>
</evidence>
<dbReference type="InterPro" id="IPR009537">
    <property type="entry name" value="DUF1156"/>
</dbReference>
<dbReference type="GO" id="GO:0032259">
    <property type="term" value="P:methylation"/>
    <property type="evidence" value="ECO:0007669"/>
    <property type="project" value="UniProtKB-KW"/>
</dbReference>
<gene>
    <name evidence="5" type="ORF">ASZ90_013440</name>
</gene>
<dbReference type="AlphaFoldDB" id="A0A0W8F7X4"/>
<dbReference type="InterPro" id="IPR029063">
    <property type="entry name" value="SAM-dependent_MTases_sf"/>
</dbReference>
<dbReference type="Gene3D" id="3.40.50.150">
    <property type="entry name" value="Vaccinia Virus protein VP39"/>
    <property type="match status" value="1"/>
</dbReference>
<dbReference type="SUPFAM" id="SSF53335">
    <property type="entry name" value="S-adenosyl-L-methionine-dependent methyltransferases"/>
    <property type="match status" value="2"/>
</dbReference>
<keyword evidence="2" id="KW-0808">Transferase</keyword>
<reference evidence="5" key="1">
    <citation type="journal article" date="2015" name="Proc. Natl. Acad. Sci. U.S.A.">
        <title>Networks of energetic and metabolic interactions define dynamics in microbial communities.</title>
        <authorList>
            <person name="Embree M."/>
            <person name="Liu J.K."/>
            <person name="Al-Bassam M.M."/>
            <person name="Zengler K."/>
        </authorList>
    </citation>
    <scope>NUCLEOTIDE SEQUENCE</scope>
</reference>
<evidence type="ECO:0000313" key="5">
    <source>
        <dbReference type="EMBL" id="KUG16878.1"/>
    </source>
</evidence>
<sequence>MVVQPNESHDVMGEHWFPVGEVSVESMRERVPGIDYPPTNRIHVWFARRPLITSRAAIVMSILPPNADKEEIFNLLCIPSNRNVMDAYSKLLRAKAEKRKIKNPCDWPQAYKCNISENIILYLKKNINGNLPIFDPFAGGGSIPLESVRLGLDVIANDLNPVAFICLKGTVEYPGKFGKDLLPAVDAFCKRVHAAALPTLKSYFPKPNGDDVYAYLWARTVRCPHCGFTLPLSPNWWIVRTETSKIAARPTVDKAANRCQFEIITDPKAEGYNPDQGTFSGGDAICISCGSTINSDGIKAEAKSRQMGHQLYAVCTKLTKARGRGKVWHFRSPTLDEIKSIEDAETYVAVHLHDWAIENLVPMEAFPEDANDTRPIDYGMPLWRDFFSPRQLLTHATYLKAFRETKAELFSDCIEGSNEWEFAKAVAVYGAFVFDSCLNYDSMQCRWDATRCKVAGALDMQAFPFRPSYAEWNQIVEGAGFEWAAKKTLAALNEIVSFMPIIPGKATITQWAAQSTEIPSASLGFIITDPPYAGNVMYAEMSDFFYVWLKLLIGDLYPDVFSESLTNKIDEAIANPARFAGAKRGQAKILAAQDYAAKMEAAFRECRRILQDDGVLCVMFTHRTREAWQNLAESLINGGFTLHASWPVRTEPGQKFGKANKGALKVTVILYCRKRTANQPGRWETIVDEIRNTARLKVEEYQALGITGPDLIVSVYGPALGVFSDHYPVKDVTGRVMRSGDALDIVTQVVNEYLTGDIQGADAITLSYLNLLRFNPSLVVEEDFARIITVFGGNSGIDALDVKRGAGLIRKEKGKVKILTAKDRIAEGVLNPEQPKNLRGLMDVVHAAVVLYEQKGLGAVTRLLEETGHDSKDAGLLSALAVIGGIREDADNKLISEASIATALLEALGRTTVSMSRRGEKITDY</sequence>
<evidence type="ECO:0000256" key="2">
    <source>
        <dbReference type="ARBA" id="ARBA00022679"/>
    </source>
</evidence>
<protein>
    <submittedName>
        <fullName evidence="5">Uncharacterized protein</fullName>
    </submittedName>
</protein>